<gene>
    <name evidence="1" type="ORF">FB45DRAFT_1030531</name>
</gene>
<dbReference type="Gene3D" id="3.80.10.10">
    <property type="entry name" value="Ribonuclease Inhibitor"/>
    <property type="match status" value="1"/>
</dbReference>
<evidence type="ECO:0000313" key="1">
    <source>
        <dbReference type="EMBL" id="KAJ7624374.1"/>
    </source>
</evidence>
<dbReference type="Proteomes" id="UP001221142">
    <property type="component" value="Unassembled WGS sequence"/>
</dbReference>
<sequence>MASEISTNYHTAFDILCRNIRRVLDNHVGDDTRIDGQLAEVDQFFRDVAENRHLLAERDWENLLEFHSGMLRDLCQARSESASPAAAASESAGEWQPREMHRGLRIPELVELIVSHLDPATDPTPLAALARTSRVFHHPALDSLWNRQSCTSNLIQCFPQDLWELQTSRYLSRVFTFRRPIAAPDWDRVLHYSRRIRSFDLPPLYLEDSSQIFDLLLQTEIPGKHLLPNLQSLSTGNPYNPRPVPSAHVAILLGPRISAIRVGTGHASLFPMLTERFPPLKAVNVGRKQYVLAPEDADPADEQCISALLRGLQSVECVEAAYVDLPALLHLGMLASLTTLKLHCLPAGSLSSLPDQRLFRHLLHVELCIPPTRTDSVSIFLRSWTCTPLISFIINLPANPTAVLVEGIFSTLAKHCSTTSLQTITLSRDLGAEMAAGEILPDVALKSLTCFVNLVELSVDSTFGYQLDDAGMLELARSWPHIEVLHLQALWHDQTPLMTITSLRVLAAHCPSLRSLELTFDASSVPPPPRELHHHTVTTLNVAHSPISNALDAARYLSAMFPNLSDIQSDKEDWDDEEVHSAETVQDQREIHWSRLWMRVKAYLPLMNDVRAEEFESGFHDQSIEM</sequence>
<dbReference type="SUPFAM" id="SSF52047">
    <property type="entry name" value="RNI-like"/>
    <property type="match status" value="1"/>
</dbReference>
<dbReference type="EMBL" id="JARKIF010000013">
    <property type="protein sequence ID" value="KAJ7624374.1"/>
    <property type="molecule type" value="Genomic_DNA"/>
</dbReference>
<reference evidence="1" key="1">
    <citation type="submission" date="2023-03" db="EMBL/GenBank/DDBJ databases">
        <title>Massive genome expansion in bonnet fungi (Mycena s.s.) driven by repeated elements and novel gene families across ecological guilds.</title>
        <authorList>
            <consortium name="Lawrence Berkeley National Laboratory"/>
            <person name="Harder C.B."/>
            <person name="Miyauchi S."/>
            <person name="Viragh M."/>
            <person name="Kuo A."/>
            <person name="Thoen E."/>
            <person name="Andreopoulos B."/>
            <person name="Lu D."/>
            <person name="Skrede I."/>
            <person name="Drula E."/>
            <person name="Henrissat B."/>
            <person name="Morin E."/>
            <person name="Kohler A."/>
            <person name="Barry K."/>
            <person name="LaButti K."/>
            <person name="Morin E."/>
            <person name="Salamov A."/>
            <person name="Lipzen A."/>
            <person name="Mereny Z."/>
            <person name="Hegedus B."/>
            <person name="Baldrian P."/>
            <person name="Stursova M."/>
            <person name="Weitz H."/>
            <person name="Taylor A."/>
            <person name="Grigoriev I.V."/>
            <person name="Nagy L.G."/>
            <person name="Martin F."/>
            <person name="Kauserud H."/>
        </authorList>
    </citation>
    <scope>NUCLEOTIDE SEQUENCE</scope>
    <source>
        <strain evidence="1">9284</strain>
    </source>
</reference>
<accession>A0AAD7BLA8</accession>
<name>A0AAD7BLA8_9AGAR</name>
<proteinExistence type="predicted"/>
<evidence type="ECO:0000313" key="2">
    <source>
        <dbReference type="Proteomes" id="UP001221142"/>
    </source>
</evidence>
<dbReference type="InterPro" id="IPR032675">
    <property type="entry name" value="LRR_dom_sf"/>
</dbReference>
<protein>
    <recommendedName>
        <fullName evidence="3">F-box domain-containing protein</fullName>
    </recommendedName>
</protein>
<evidence type="ECO:0008006" key="3">
    <source>
        <dbReference type="Google" id="ProtNLM"/>
    </source>
</evidence>
<dbReference type="AlphaFoldDB" id="A0AAD7BLA8"/>
<organism evidence="1 2">
    <name type="scientific">Roridomyces roridus</name>
    <dbReference type="NCBI Taxonomy" id="1738132"/>
    <lineage>
        <taxon>Eukaryota</taxon>
        <taxon>Fungi</taxon>
        <taxon>Dikarya</taxon>
        <taxon>Basidiomycota</taxon>
        <taxon>Agaricomycotina</taxon>
        <taxon>Agaricomycetes</taxon>
        <taxon>Agaricomycetidae</taxon>
        <taxon>Agaricales</taxon>
        <taxon>Marasmiineae</taxon>
        <taxon>Mycenaceae</taxon>
        <taxon>Roridomyces</taxon>
    </lineage>
</organism>
<comment type="caution">
    <text evidence="1">The sequence shown here is derived from an EMBL/GenBank/DDBJ whole genome shotgun (WGS) entry which is preliminary data.</text>
</comment>
<keyword evidence="2" id="KW-1185">Reference proteome</keyword>